<protein>
    <submittedName>
        <fullName evidence="1">Uncharacterized protein</fullName>
    </submittedName>
</protein>
<comment type="caution">
    <text evidence="1">The sequence shown here is derived from an EMBL/GenBank/DDBJ whole genome shotgun (WGS) entry which is preliminary data.</text>
</comment>
<evidence type="ECO:0000313" key="2">
    <source>
        <dbReference type="Proteomes" id="UP001161757"/>
    </source>
</evidence>
<reference evidence="1" key="1">
    <citation type="submission" date="2023-01" db="EMBL/GenBank/DDBJ databases">
        <title>Exophiala dermititidis isolated from Cystic Fibrosis Patient.</title>
        <authorList>
            <person name="Kurbessoian T."/>
            <person name="Crocker A."/>
            <person name="Murante D."/>
            <person name="Hogan D.A."/>
            <person name="Stajich J.E."/>
        </authorList>
    </citation>
    <scope>NUCLEOTIDE SEQUENCE</scope>
    <source>
        <strain evidence="1">Ex8</strain>
    </source>
</reference>
<dbReference type="AlphaFoldDB" id="A0AAN6EZN0"/>
<dbReference type="Proteomes" id="UP001161757">
    <property type="component" value="Unassembled WGS sequence"/>
</dbReference>
<evidence type="ECO:0000313" key="1">
    <source>
        <dbReference type="EMBL" id="KAJ8994163.1"/>
    </source>
</evidence>
<sequence>MWCRASSGRIRGIRLFSQSCNCLCALTARSFWFQPNTSEQSSMASPIGFDAEVHFTKTDFPFVDHHALCVRSPSLSFSCPCHVLALFHKATPSQFLKPLVLTSSETHECKQAFSV</sequence>
<accession>A0AAN6EZN0</accession>
<proteinExistence type="predicted"/>
<dbReference type="EMBL" id="JAJGCB010000003">
    <property type="protein sequence ID" value="KAJ8994163.1"/>
    <property type="molecule type" value="Genomic_DNA"/>
</dbReference>
<gene>
    <name evidence="1" type="ORF">HRR80_002658</name>
</gene>
<organism evidence="1 2">
    <name type="scientific">Exophiala dermatitidis</name>
    <name type="common">Black yeast-like fungus</name>
    <name type="synonym">Wangiella dermatitidis</name>
    <dbReference type="NCBI Taxonomy" id="5970"/>
    <lineage>
        <taxon>Eukaryota</taxon>
        <taxon>Fungi</taxon>
        <taxon>Dikarya</taxon>
        <taxon>Ascomycota</taxon>
        <taxon>Pezizomycotina</taxon>
        <taxon>Eurotiomycetes</taxon>
        <taxon>Chaetothyriomycetidae</taxon>
        <taxon>Chaetothyriales</taxon>
        <taxon>Herpotrichiellaceae</taxon>
        <taxon>Exophiala</taxon>
    </lineage>
</organism>
<name>A0AAN6EZN0_EXODE</name>